<dbReference type="PROSITE" id="PS51197">
    <property type="entry name" value="HTH_RRF2_2"/>
    <property type="match status" value="1"/>
</dbReference>
<dbReference type="Proteomes" id="UP000183974">
    <property type="component" value="Unassembled WGS sequence"/>
</dbReference>
<sequence>MRRLSDGVEAALHCALVLTALPDGNVLPGRSLAELHGVSETYLLKHLRSLAAAGIVDALPGPRGGYRLSRAPDRITLLDIVEAIDGRGPAFVCREIRRRGPGKTGNPCAYKTDCFIKTRMLEAESAWRDALRAQTLADLVADGETMIDEDNKRAIASFIDEAKR</sequence>
<dbReference type="PANTHER" id="PTHR33221">
    <property type="entry name" value="WINGED HELIX-TURN-HELIX TRANSCRIPTIONAL REGULATOR, RRF2 FAMILY"/>
    <property type="match status" value="1"/>
</dbReference>
<evidence type="ECO:0000313" key="1">
    <source>
        <dbReference type="EMBL" id="SHL36743.1"/>
    </source>
</evidence>
<organism evidence="1 2">
    <name type="scientific">Roseovarius pacificus</name>
    <dbReference type="NCBI Taxonomy" id="337701"/>
    <lineage>
        <taxon>Bacteria</taxon>
        <taxon>Pseudomonadati</taxon>
        <taxon>Pseudomonadota</taxon>
        <taxon>Alphaproteobacteria</taxon>
        <taxon>Rhodobacterales</taxon>
        <taxon>Roseobacteraceae</taxon>
        <taxon>Roseovarius</taxon>
    </lineage>
</organism>
<dbReference type="Pfam" id="PF02082">
    <property type="entry name" value="Rrf2"/>
    <property type="match status" value="1"/>
</dbReference>
<dbReference type="GO" id="GO:0005829">
    <property type="term" value="C:cytosol"/>
    <property type="evidence" value="ECO:0007669"/>
    <property type="project" value="TreeGrafter"/>
</dbReference>
<dbReference type="EMBL" id="FRBR01000002">
    <property type="protein sequence ID" value="SHL36743.1"/>
    <property type="molecule type" value="Genomic_DNA"/>
</dbReference>
<dbReference type="InterPro" id="IPR030489">
    <property type="entry name" value="TR_Rrf2-type_CS"/>
</dbReference>
<proteinExistence type="predicted"/>
<dbReference type="PROSITE" id="PS01332">
    <property type="entry name" value="HTH_RRF2_1"/>
    <property type="match status" value="1"/>
</dbReference>
<protein>
    <submittedName>
        <fullName evidence="1">Transcriptional regulator, BadM/Rrf2 family</fullName>
    </submittedName>
</protein>
<reference evidence="1 2" key="1">
    <citation type="submission" date="2016-11" db="EMBL/GenBank/DDBJ databases">
        <authorList>
            <person name="Jaros S."/>
            <person name="Januszkiewicz K."/>
            <person name="Wedrychowicz H."/>
        </authorList>
    </citation>
    <scope>NUCLEOTIDE SEQUENCE [LARGE SCALE GENOMIC DNA]</scope>
    <source>
        <strain evidence="1 2">DSM 29589</strain>
    </source>
</reference>
<dbReference type="GO" id="GO:0003700">
    <property type="term" value="F:DNA-binding transcription factor activity"/>
    <property type="evidence" value="ECO:0007669"/>
    <property type="project" value="TreeGrafter"/>
</dbReference>
<dbReference type="OrthoDB" id="9795923at2"/>
<dbReference type="AlphaFoldDB" id="A0A1M7A2H7"/>
<dbReference type="NCBIfam" id="TIGR00738">
    <property type="entry name" value="rrf2_super"/>
    <property type="match status" value="1"/>
</dbReference>
<dbReference type="STRING" id="337701.SAMN05444398_102142"/>
<gene>
    <name evidence="1" type="ORF">SAMN05444398_102142</name>
</gene>
<name>A0A1M7A2H7_9RHOB</name>
<accession>A0A1M7A2H7</accession>
<dbReference type="InterPro" id="IPR036390">
    <property type="entry name" value="WH_DNA-bd_sf"/>
</dbReference>
<dbReference type="SUPFAM" id="SSF46785">
    <property type="entry name" value="Winged helix' DNA-binding domain"/>
    <property type="match status" value="1"/>
</dbReference>
<dbReference type="InterPro" id="IPR000944">
    <property type="entry name" value="Tscrpt_reg_Rrf2"/>
</dbReference>
<keyword evidence="2" id="KW-1185">Reference proteome</keyword>
<dbReference type="RefSeq" id="WP_073033856.1">
    <property type="nucleotide sequence ID" value="NZ_BMLR01000002.1"/>
</dbReference>
<dbReference type="PANTHER" id="PTHR33221:SF13">
    <property type="entry name" value="TRANSCRIPTIONAL REGULATOR-RELATED"/>
    <property type="match status" value="1"/>
</dbReference>
<dbReference type="InterPro" id="IPR036388">
    <property type="entry name" value="WH-like_DNA-bd_sf"/>
</dbReference>
<dbReference type="Gene3D" id="1.10.10.10">
    <property type="entry name" value="Winged helix-like DNA-binding domain superfamily/Winged helix DNA-binding domain"/>
    <property type="match status" value="1"/>
</dbReference>
<evidence type="ECO:0000313" key="2">
    <source>
        <dbReference type="Proteomes" id="UP000183974"/>
    </source>
</evidence>